<dbReference type="PANTHER" id="PTHR11537:SF254">
    <property type="entry name" value="POTASSIUM VOLTAGE-GATED CHANNEL PROTEIN SHAB"/>
    <property type="match status" value="1"/>
</dbReference>
<keyword evidence="2" id="KW-0813">Transport</keyword>
<feature type="transmembrane region" description="Helical" evidence="13">
    <location>
        <begin position="399"/>
        <end position="424"/>
    </location>
</feature>
<accession>A0A1Y2EYT3</accession>
<keyword evidence="6" id="KW-0851">Voltage-gated channel</keyword>
<keyword evidence="7" id="KW-0630">Potassium</keyword>
<dbReference type="PRINTS" id="PR00169">
    <property type="entry name" value="KCHANNEL"/>
</dbReference>
<dbReference type="InterPro" id="IPR028325">
    <property type="entry name" value="VG_K_chnl"/>
</dbReference>
<keyword evidence="10 13" id="KW-0472">Membrane</keyword>
<feature type="region of interest" description="Disordered" evidence="12">
    <location>
        <begin position="441"/>
        <end position="476"/>
    </location>
</feature>
<evidence type="ECO:0000313" key="16">
    <source>
        <dbReference type="Proteomes" id="UP000193920"/>
    </source>
</evidence>
<organism evidence="15 16">
    <name type="scientific">Neocallimastix californiae</name>
    <dbReference type="NCBI Taxonomy" id="1754190"/>
    <lineage>
        <taxon>Eukaryota</taxon>
        <taxon>Fungi</taxon>
        <taxon>Fungi incertae sedis</taxon>
        <taxon>Chytridiomycota</taxon>
        <taxon>Chytridiomycota incertae sedis</taxon>
        <taxon>Neocallimastigomycetes</taxon>
        <taxon>Neocallimastigales</taxon>
        <taxon>Neocallimastigaceae</taxon>
        <taxon>Neocallimastix</taxon>
    </lineage>
</organism>
<feature type="transmembrane region" description="Helical" evidence="13">
    <location>
        <begin position="239"/>
        <end position="260"/>
    </location>
</feature>
<evidence type="ECO:0000256" key="12">
    <source>
        <dbReference type="SAM" id="MobiDB-lite"/>
    </source>
</evidence>
<feature type="transmembrane region" description="Helical" evidence="13">
    <location>
        <begin position="342"/>
        <end position="363"/>
    </location>
</feature>
<keyword evidence="3" id="KW-0633">Potassium transport</keyword>
<evidence type="ECO:0000256" key="10">
    <source>
        <dbReference type="ARBA" id="ARBA00023136"/>
    </source>
</evidence>
<feature type="transmembrane region" description="Helical" evidence="13">
    <location>
        <begin position="214"/>
        <end position="232"/>
    </location>
</feature>
<evidence type="ECO:0000256" key="11">
    <source>
        <dbReference type="ARBA" id="ARBA00023303"/>
    </source>
</evidence>
<dbReference type="InterPro" id="IPR005821">
    <property type="entry name" value="Ion_trans_dom"/>
</dbReference>
<sequence>MDNNLEISNKDDDIGESSMKNMARNSINRYNETGESNTKSLTRSSIHEENDNMKNMNDNKIKNNNENQERSYREEEINSKNKGKKHKNKGKVESVNGIDSSSYIYTDDNTESDNINSIGNDNESEIKIEIDSRSFTESNNESYMDGSNISNRGKDVIIDIDDSIDKEGDESDKEHKDKNSKSENSLLKFEKAKGFRARLFQIIEVGKTGDTVSIIYDIFIITTIVVSLIPLTCKTSYSIFDYLDATVTVIFIIDYIFRFITADFKSENKTYVAFIKYPFTPWAIIDLLSILPSLTFFYSGLRLLKIFNLIKTLRIIRAIKAFRYSKSIIIISDVIKNSRNPLIAVGGLALGYILISALIIFNVEGESFETFFSAIYWATVSLTTVGYGDLYPHTTEGRIIAMISSVCGIALVALPAGIITAGYMDSLNDLNKKKERLRKAKKLMKEKKRREKKEKKRRKKEKKNELKRKRKEKIKE</sequence>
<dbReference type="PANTHER" id="PTHR11537">
    <property type="entry name" value="VOLTAGE-GATED POTASSIUM CHANNEL"/>
    <property type="match status" value="1"/>
</dbReference>
<comment type="subcellular location">
    <subcellularLocation>
        <location evidence="1">Membrane</location>
        <topology evidence="1">Multi-pass membrane protein</topology>
    </subcellularLocation>
</comment>
<reference evidence="15 16" key="1">
    <citation type="submission" date="2016-08" db="EMBL/GenBank/DDBJ databases">
        <title>A Parts List for Fungal Cellulosomes Revealed by Comparative Genomics.</title>
        <authorList>
            <consortium name="DOE Joint Genome Institute"/>
            <person name="Haitjema C.H."/>
            <person name="Gilmore S.P."/>
            <person name="Henske J.K."/>
            <person name="Solomon K.V."/>
            <person name="De Groot R."/>
            <person name="Kuo A."/>
            <person name="Mondo S.J."/>
            <person name="Salamov A.A."/>
            <person name="Labutti K."/>
            <person name="Zhao Z."/>
            <person name="Chiniquy J."/>
            <person name="Barry K."/>
            <person name="Brewer H.M."/>
            <person name="Purvine S.O."/>
            <person name="Wright A.T."/>
            <person name="Boxma B."/>
            <person name="Van Alen T."/>
            <person name="Hackstein J.H."/>
            <person name="Baker S.E."/>
            <person name="Grigoriev I.V."/>
            <person name="O'Malley M.A."/>
        </authorList>
    </citation>
    <scope>NUCLEOTIDE SEQUENCE [LARGE SCALE GENOMIC DNA]</scope>
    <source>
        <strain evidence="15 16">G1</strain>
    </source>
</reference>
<gene>
    <name evidence="15" type="ORF">LY90DRAFT_665446</name>
</gene>
<evidence type="ECO:0000313" key="15">
    <source>
        <dbReference type="EMBL" id="ORY76720.1"/>
    </source>
</evidence>
<name>A0A1Y2EYT3_9FUNG</name>
<evidence type="ECO:0000256" key="3">
    <source>
        <dbReference type="ARBA" id="ARBA00022538"/>
    </source>
</evidence>
<dbReference type="EMBL" id="MCOG01000021">
    <property type="protein sequence ID" value="ORY76720.1"/>
    <property type="molecule type" value="Genomic_DNA"/>
</dbReference>
<dbReference type="InterPro" id="IPR027359">
    <property type="entry name" value="Volt_channel_dom_sf"/>
</dbReference>
<dbReference type="SUPFAM" id="SSF81324">
    <property type="entry name" value="Voltage-gated potassium channels"/>
    <property type="match status" value="1"/>
</dbReference>
<evidence type="ECO:0000256" key="7">
    <source>
        <dbReference type="ARBA" id="ARBA00022958"/>
    </source>
</evidence>
<keyword evidence="4 13" id="KW-0812">Transmembrane</keyword>
<dbReference type="GO" id="GO:0001508">
    <property type="term" value="P:action potential"/>
    <property type="evidence" value="ECO:0007669"/>
    <property type="project" value="TreeGrafter"/>
</dbReference>
<feature type="compositionally biased region" description="Basic and acidic residues" evidence="12">
    <location>
        <begin position="45"/>
        <end position="79"/>
    </location>
</feature>
<dbReference type="GO" id="GO:0008076">
    <property type="term" value="C:voltage-gated potassium channel complex"/>
    <property type="evidence" value="ECO:0007669"/>
    <property type="project" value="InterPro"/>
</dbReference>
<dbReference type="GO" id="GO:0005249">
    <property type="term" value="F:voltage-gated potassium channel activity"/>
    <property type="evidence" value="ECO:0007669"/>
    <property type="project" value="InterPro"/>
</dbReference>
<keyword evidence="8 13" id="KW-1133">Transmembrane helix</keyword>
<keyword evidence="11 15" id="KW-0407">Ion channel</keyword>
<protein>
    <submittedName>
        <fullName evidence="15">Voltage-gated potassium channel</fullName>
    </submittedName>
</protein>
<evidence type="ECO:0000256" key="9">
    <source>
        <dbReference type="ARBA" id="ARBA00023065"/>
    </source>
</evidence>
<dbReference type="STRING" id="1754190.A0A1Y2EYT3"/>
<feature type="transmembrane region" description="Helical" evidence="13">
    <location>
        <begin position="280"/>
        <end position="301"/>
    </location>
</feature>
<evidence type="ECO:0000256" key="8">
    <source>
        <dbReference type="ARBA" id="ARBA00022989"/>
    </source>
</evidence>
<keyword evidence="16" id="KW-1185">Reference proteome</keyword>
<proteinExistence type="predicted"/>
<dbReference type="Gene3D" id="1.10.287.70">
    <property type="match status" value="1"/>
</dbReference>
<keyword evidence="5" id="KW-0631">Potassium channel</keyword>
<dbReference type="AlphaFoldDB" id="A0A1Y2EYT3"/>
<dbReference type="Gene3D" id="1.20.120.350">
    <property type="entry name" value="Voltage-gated potassium channels. Chain C"/>
    <property type="match status" value="1"/>
</dbReference>
<evidence type="ECO:0000256" key="6">
    <source>
        <dbReference type="ARBA" id="ARBA00022882"/>
    </source>
</evidence>
<dbReference type="OrthoDB" id="415460at2759"/>
<evidence type="ECO:0000256" key="4">
    <source>
        <dbReference type="ARBA" id="ARBA00022692"/>
    </source>
</evidence>
<evidence type="ECO:0000259" key="14">
    <source>
        <dbReference type="Pfam" id="PF00520"/>
    </source>
</evidence>
<feature type="region of interest" description="Disordered" evidence="12">
    <location>
        <begin position="101"/>
        <end position="120"/>
    </location>
</feature>
<evidence type="ECO:0000256" key="13">
    <source>
        <dbReference type="SAM" id="Phobius"/>
    </source>
</evidence>
<comment type="caution">
    <text evidence="15">The sequence shown here is derived from an EMBL/GenBank/DDBJ whole genome shotgun (WGS) entry which is preliminary data.</text>
</comment>
<evidence type="ECO:0000256" key="1">
    <source>
        <dbReference type="ARBA" id="ARBA00004141"/>
    </source>
</evidence>
<evidence type="ECO:0000256" key="5">
    <source>
        <dbReference type="ARBA" id="ARBA00022826"/>
    </source>
</evidence>
<dbReference type="Proteomes" id="UP000193920">
    <property type="component" value="Unassembled WGS sequence"/>
</dbReference>
<evidence type="ECO:0000256" key="2">
    <source>
        <dbReference type="ARBA" id="ARBA00022448"/>
    </source>
</evidence>
<keyword evidence="9" id="KW-0406">Ion transport</keyword>
<feature type="domain" description="Ion transport" evidence="14">
    <location>
        <begin position="215"/>
        <end position="423"/>
    </location>
</feature>
<feature type="compositionally biased region" description="Polar residues" evidence="12">
    <location>
        <begin position="18"/>
        <end position="44"/>
    </location>
</feature>
<dbReference type="Pfam" id="PF00520">
    <property type="entry name" value="Ion_trans"/>
    <property type="match status" value="1"/>
</dbReference>
<feature type="region of interest" description="Disordered" evidence="12">
    <location>
        <begin position="1"/>
        <end position="94"/>
    </location>
</feature>